<comment type="caution">
    <text evidence="8">The sequence shown here is derived from an EMBL/GenBank/DDBJ whole genome shotgun (WGS) entry which is preliminary data.</text>
</comment>
<dbReference type="InterPro" id="IPR045854">
    <property type="entry name" value="NO2/SO3_Rdtase_4Fe4S_sf"/>
</dbReference>
<dbReference type="InterPro" id="IPR005117">
    <property type="entry name" value="NiRdtase/SiRdtase_haem-b_fer"/>
</dbReference>
<dbReference type="Gene3D" id="3.30.413.10">
    <property type="entry name" value="Sulfite Reductase Hemoprotein, domain 1"/>
    <property type="match status" value="1"/>
</dbReference>
<keyword evidence="4 8" id="KW-0560">Oxidoreductase</keyword>
<gene>
    <name evidence="8" type="ORF">J2792_000011</name>
</gene>
<keyword evidence="1" id="KW-0004">4Fe-4S</keyword>
<evidence type="ECO:0000256" key="6">
    <source>
        <dbReference type="ARBA" id="ARBA00023014"/>
    </source>
</evidence>
<evidence type="ECO:0000256" key="4">
    <source>
        <dbReference type="ARBA" id="ARBA00023002"/>
    </source>
</evidence>
<evidence type="ECO:0000259" key="7">
    <source>
        <dbReference type="Pfam" id="PF03460"/>
    </source>
</evidence>
<dbReference type="EC" id="1.14.13.83" evidence="8"/>
<dbReference type="InterPro" id="IPR051329">
    <property type="entry name" value="NIR_SIR_4Fe-4S"/>
</dbReference>
<evidence type="ECO:0000256" key="1">
    <source>
        <dbReference type="ARBA" id="ARBA00022485"/>
    </source>
</evidence>
<dbReference type="Pfam" id="PF03460">
    <property type="entry name" value="NIR_SIR_ferr"/>
    <property type="match status" value="1"/>
</dbReference>
<dbReference type="PANTHER" id="PTHR32439">
    <property type="entry name" value="FERREDOXIN--NITRITE REDUCTASE, CHLOROPLASTIC"/>
    <property type="match status" value="1"/>
</dbReference>
<dbReference type="GO" id="GO:0043818">
    <property type="term" value="F:precorrin-3B synthase activity"/>
    <property type="evidence" value="ECO:0007669"/>
    <property type="project" value="UniProtKB-EC"/>
</dbReference>
<evidence type="ECO:0000256" key="3">
    <source>
        <dbReference type="ARBA" id="ARBA00022723"/>
    </source>
</evidence>
<organism evidence="8 9">
    <name type="scientific">Novosphingobium capsulatum</name>
    <dbReference type="NCBI Taxonomy" id="13688"/>
    <lineage>
        <taxon>Bacteria</taxon>
        <taxon>Pseudomonadati</taxon>
        <taxon>Pseudomonadota</taxon>
        <taxon>Alphaproteobacteria</taxon>
        <taxon>Sphingomonadales</taxon>
        <taxon>Sphingomonadaceae</taxon>
        <taxon>Novosphingobium</taxon>
    </lineage>
</organism>
<feature type="domain" description="Nitrite/Sulfite reductase ferredoxin-like" evidence="7">
    <location>
        <begin position="16"/>
        <end position="81"/>
    </location>
</feature>
<dbReference type="Gene3D" id="3.90.480.20">
    <property type="match status" value="1"/>
</dbReference>
<keyword evidence="2" id="KW-0349">Heme</keyword>
<dbReference type="SUPFAM" id="SSF55124">
    <property type="entry name" value="Nitrite/Sulfite reductase N-terminal domain-like"/>
    <property type="match status" value="1"/>
</dbReference>
<dbReference type="EMBL" id="JAVDRD010000001">
    <property type="protein sequence ID" value="MDR6509171.1"/>
    <property type="molecule type" value="Genomic_DNA"/>
</dbReference>
<accession>A0ABU1MFP6</accession>
<sequence>MSGFRVAGWCPDAWRPMAAGDGLLLRIKPRLARLSRDAAQAVCALAVQHGNGLIDVSRRGNLQLRGLDHAGWQAALAELLALGLVDADPLAEARRNLLVAPGWRDGDDTHRIAMALLARLNELPVLPAKAGFVIDAGSHPQLLAEPGDFRVERGRHGGLILRAAGRAHGVALAPGAEVDGLIALARWFVQSGGQGRMARHHAPLPAWAAGQDLPAALAPAWRPGPCALGMVHGAPFGRVAAPVLDAALVEPGAQALRITPWRLLVVEGAGGDAVPGLIDDPADPLLRVEACPGAPACPQAHVPTRDLAIALAPHVRGTLHVSGCAKGCACTSATTHTLTGRADGQFDLARDAAPGAPPCQAPLTAQQALDQFASCPSAELPDAPCL</sequence>
<dbReference type="Proteomes" id="UP001184150">
    <property type="component" value="Unassembled WGS sequence"/>
</dbReference>
<dbReference type="RefSeq" id="WP_309804048.1">
    <property type="nucleotide sequence ID" value="NZ_JAVDRD010000001.1"/>
</dbReference>
<evidence type="ECO:0000256" key="2">
    <source>
        <dbReference type="ARBA" id="ARBA00022617"/>
    </source>
</evidence>
<keyword evidence="6" id="KW-0411">Iron-sulfur</keyword>
<keyword evidence="9" id="KW-1185">Reference proteome</keyword>
<proteinExistence type="predicted"/>
<keyword evidence="5" id="KW-0408">Iron</keyword>
<evidence type="ECO:0000256" key="5">
    <source>
        <dbReference type="ARBA" id="ARBA00023004"/>
    </source>
</evidence>
<protein>
    <submittedName>
        <fullName evidence="8">Precorrin-3B synthase</fullName>
        <ecNumber evidence="8">1.14.13.83</ecNumber>
    </submittedName>
</protein>
<evidence type="ECO:0000313" key="8">
    <source>
        <dbReference type="EMBL" id="MDR6509171.1"/>
    </source>
</evidence>
<keyword evidence="3" id="KW-0479">Metal-binding</keyword>
<dbReference type="InterPro" id="IPR036136">
    <property type="entry name" value="Nit/Sulf_reduc_fer-like_dom_sf"/>
</dbReference>
<dbReference type="SUPFAM" id="SSF56014">
    <property type="entry name" value="Nitrite and sulphite reductase 4Fe-4S domain-like"/>
    <property type="match status" value="1"/>
</dbReference>
<dbReference type="PANTHER" id="PTHR32439:SF9">
    <property type="entry name" value="BLR3264 PROTEIN"/>
    <property type="match status" value="1"/>
</dbReference>
<reference evidence="8 9" key="1">
    <citation type="submission" date="2023-07" db="EMBL/GenBank/DDBJ databases">
        <title>Sorghum-associated microbial communities from plants grown in Nebraska, USA.</title>
        <authorList>
            <person name="Schachtman D."/>
        </authorList>
    </citation>
    <scope>NUCLEOTIDE SEQUENCE [LARGE SCALE GENOMIC DNA]</scope>
    <source>
        <strain evidence="8 9">DS1027</strain>
    </source>
</reference>
<evidence type="ECO:0000313" key="9">
    <source>
        <dbReference type="Proteomes" id="UP001184150"/>
    </source>
</evidence>
<name>A0ABU1MFP6_9SPHN</name>